<feature type="compositionally biased region" description="Basic and acidic residues" evidence="3">
    <location>
        <begin position="705"/>
        <end position="719"/>
    </location>
</feature>
<dbReference type="GO" id="GO:0016042">
    <property type="term" value="P:lipid catabolic process"/>
    <property type="evidence" value="ECO:0007669"/>
    <property type="project" value="UniProtKB-UniRule"/>
</dbReference>
<feature type="domain" description="PNPLA" evidence="5">
    <location>
        <begin position="13"/>
        <end position="326"/>
    </location>
</feature>
<feature type="transmembrane region" description="Helical" evidence="4">
    <location>
        <begin position="1058"/>
        <end position="1077"/>
    </location>
</feature>
<dbReference type="Proteomes" id="UP000053937">
    <property type="component" value="Unassembled WGS sequence"/>
</dbReference>
<keyword evidence="2" id="KW-0442">Lipid degradation</keyword>
<keyword evidence="1 2" id="KW-0443">Lipid metabolism</keyword>
<evidence type="ECO:0000259" key="5">
    <source>
        <dbReference type="PROSITE" id="PS51635"/>
    </source>
</evidence>
<comment type="caution">
    <text evidence="6">The sequence shown here is derived from an EMBL/GenBank/DDBJ whole genome shotgun (WGS) entry which is preliminary data.</text>
</comment>
<name>A0A101J863_CHLLI</name>
<dbReference type="RefSeq" id="WP_059139315.1">
    <property type="nucleotide sequence ID" value="NZ_LMBR01000199.1"/>
</dbReference>
<dbReference type="EMBL" id="LMBR01000199">
    <property type="protein sequence ID" value="KUL22033.1"/>
    <property type="molecule type" value="Genomic_DNA"/>
</dbReference>
<dbReference type="SUPFAM" id="SSF52151">
    <property type="entry name" value="FabD/lysophospholipase-like"/>
    <property type="match status" value="1"/>
</dbReference>
<keyword evidence="4" id="KW-0472">Membrane</keyword>
<feature type="transmembrane region" description="Helical" evidence="4">
    <location>
        <begin position="1002"/>
        <end position="1021"/>
    </location>
</feature>
<evidence type="ECO:0000256" key="1">
    <source>
        <dbReference type="ARBA" id="ARBA00023098"/>
    </source>
</evidence>
<comment type="caution">
    <text evidence="2">Lacks conserved residue(s) required for the propagation of feature annotation.</text>
</comment>
<dbReference type="InterPro" id="IPR016035">
    <property type="entry name" value="Acyl_Trfase/lysoPLipase"/>
</dbReference>
<dbReference type="InterPro" id="IPR002641">
    <property type="entry name" value="PNPLA_dom"/>
</dbReference>
<dbReference type="AlphaFoldDB" id="A0A101J863"/>
<feature type="active site" description="Proton acceptor" evidence="2">
    <location>
        <position position="313"/>
    </location>
</feature>
<organism evidence="6 7">
    <name type="scientific">Chlorobium limicola</name>
    <dbReference type="NCBI Taxonomy" id="1092"/>
    <lineage>
        <taxon>Bacteria</taxon>
        <taxon>Pseudomonadati</taxon>
        <taxon>Chlorobiota</taxon>
        <taxon>Chlorobiia</taxon>
        <taxon>Chlorobiales</taxon>
        <taxon>Chlorobiaceae</taxon>
        <taxon>Chlorobium/Pelodictyon group</taxon>
        <taxon>Chlorobium</taxon>
    </lineage>
</organism>
<keyword evidence="4" id="KW-0812">Transmembrane</keyword>
<gene>
    <name evidence="6" type="ORF">ASB62_07650</name>
</gene>
<keyword evidence="2" id="KW-0378">Hydrolase</keyword>
<dbReference type="Pfam" id="PF01734">
    <property type="entry name" value="Patatin"/>
    <property type="match status" value="1"/>
</dbReference>
<dbReference type="NCBIfam" id="TIGR03607">
    <property type="entry name" value="patatin-like protein"/>
    <property type="match status" value="1"/>
</dbReference>
<feature type="short sequence motif" description="DGA/G" evidence="2">
    <location>
        <begin position="313"/>
        <end position="315"/>
    </location>
</feature>
<feature type="region of interest" description="Disordered" evidence="3">
    <location>
        <begin position="692"/>
        <end position="719"/>
    </location>
</feature>
<sequence length="1137" mass="128959">MSNSPKSETRFAVVMYGGVSLAIYMNGIAQELLRMVRATATRRGDDTPLIPFCKLDNGESVYRKIAYRLAGHTDPENIQVLLKNDAPLTRKFTIDVISGTSAGGINGIFLAKALATGLKIDELKNLWISEGDASLLINDKNSTKKTGLKLRKEPRSLFNSQRMYQKLLEAFEKMEGKDNDASAGEPYVDELDLFVTATDILGLTLPVKLSDSTVYERKHQTVFRFSCSRSGSKFWNDFVTDNNPMLAFAARSTSSFPFAFEPVMLRDIDEVLKNKRYKEEYFSTGKRWKRFFKNYPEIPPSGTVGYQSRSFGDGGYLDNKPFSYAIETISARHSDYPIQRKLLYIEPVPDHPESANENEERPNAFENTIDALLKLPRYETIREDLEKIIERNRLTERIERIIRNLDRDKSESRWSPAYKAVHREWETRKERSAGKVFSEPEPLWAKPLLNDREWALLDLADMTLRKGPGYVAYHRLEIEAVTDDFGRLLARVGGFDENSDTVLVFRNLLKAWQSKKFVEYRSEENSSEKPAKTMNAFLHSFDLTFPLRRLHFLKRQIDRLYLMDDDALERDAASWPESPVPDDRLWIQPFRDELLSIRKIVVRMQVMLTDVGRKLRSRFSTESDDTEASPRVKPVHELVERLVQILSSSPEILAAETQSCRREGSEVTCAIGSPGELENSFRHVIDFFLDKNQHSKEGSGNPDGTDSRGMTEEQDSEGKARSFLERNHLIFRLFDEIGEAVETPMRIAIEKSDEACRNILCMDNDGAAATSGQMVARFMMRAYYKNYSDYDMVLFPILYGTGAGEGGRIDVSRISPEDATFLVNERESGLRKLAGSALGSFGAFMEERWRRNDIMWGQLDGAERIIATLIPDREEAGKYIGEIQAAIVLDTIQVMGRNEAKDLLVETFMRPDSGKPVPEKVSQFIRTLQKYAGQAGSQGNEASEVSGDLDVRELRDHYLRIFSANNGLEPERALKNAARATTVTGKILSGIADQYGIADKKYLSVITRAGTFLLWLVEAAVPRSMTSLVFNHWIKLIYLFEVLLLVAGFLFLNEHVQRLGLTIAAVTAALHIAFLWVRDIVLSRKRVSMALKSIFLALVFVLLVSGLAVILAVTGVFGELWSLFERLHEWFTMQNGA</sequence>
<feature type="active site" description="Nucleophile" evidence="2">
    <location>
        <position position="101"/>
    </location>
</feature>
<dbReference type="GO" id="GO:0016787">
    <property type="term" value="F:hydrolase activity"/>
    <property type="evidence" value="ECO:0007669"/>
    <property type="project" value="UniProtKB-UniRule"/>
</dbReference>
<feature type="transmembrane region" description="Helical" evidence="4">
    <location>
        <begin position="1089"/>
        <end position="1117"/>
    </location>
</feature>
<feature type="short sequence motif" description="GXSXG" evidence="2">
    <location>
        <begin position="99"/>
        <end position="103"/>
    </location>
</feature>
<accession>A0A101J863</accession>
<dbReference type="PROSITE" id="PS51635">
    <property type="entry name" value="PNPLA"/>
    <property type="match status" value="1"/>
</dbReference>
<feature type="transmembrane region" description="Helical" evidence="4">
    <location>
        <begin position="1033"/>
        <end position="1052"/>
    </location>
</feature>
<dbReference type="InterPro" id="IPR019894">
    <property type="entry name" value="Patatin-related_protein"/>
</dbReference>
<proteinExistence type="predicted"/>
<keyword evidence="4" id="KW-1133">Transmembrane helix</keyword>
<dbReference type="InterPro" id="IPR024282">
    <property type="entry name" value="DUF3376"/>
</dbReference>
<dbReference type="Pfam" id="PF11856">
    <property type="entry name" value="DUF3376"/>
    <property type="match status" value="1"/>
</dbReference>
<keyword evidence="7" id="KW-1185">Reference proteome</keyword>
<evidence type="ECO:0000256" key="3">
    <source>
        <dbReference type="SAM" id="MobiDB-lite"/>
    </source>
</evidence>
<evidence type="ECO:0000313" key="6">
    <source>
        <dbReference type="EMBL" id="KUL22033.1"/>
    </source>
</evidence>
<feature type="transmembrane region" description="Helical" evidence="4">
    <location>
        <begin position="12"/>
        <end position="29"/>
    </location>
</feature>
<reference evidence="6 7" key="1">
    <citation type="submission" date="2015-10" db="EMBL/GenBank/DDBJ databases">
        <title>Draft Genome Sequence of Chlorobium limicola strain Frasassi Growing under Artificial Lighting in the Frasassi Cave System.</title>
        <authorList>
            <person name="Mansor M."/>
            <person name="Macalady J."/>
        </authorList>
    </citation>
    <scope>NUCLEOTIDE SEQUENCE [LARGE SCALE GENOMIC DNA]</scope>
    <source>
        <strain evidence="6 7">Frasassi</strain>
    </source>
</reference>
<dbReference type="Gene3D" id="3.40.1090.10">
    <property type="entry name" value="Cytosolic phospholipase A2 catalytic domain"/>
    <property type="match status" value="1"/>
</dbReference>
<dbReference type="OrthoDB" id="1488362at2"/>
<evidence type="ECO:0000256" key="4">
    <source>
        <dbReference type="SAM" id="Phobius"/>
    </source>
</evidence>
<protein>
    <recommendedName>
        <fullName evidence="5">PNPLA domain-containing protein</fullName>
    </recommendedName>
</protein>
<evidence type="ECO:0000313" key="7">
    <source>
        <dbReference type="Proteomes" id="UP000053937"/>
    </source>
</evidence>
<evidence type="ECO:0000256" key="2">
    <source>
        <dbReference type="PROSITE-ProRule" id="PRU01161"/>
    </source>
</evidence>